<comment type="caution">
    <text evidence="1">The sequence shown here is derived from an EMBL/GenBank/DDBJ whole genome shotgun (WGS) entry which is preliminary data.</text>
</comment>
<gene>
    <name evidence="1" type="ORF">EYC84_010138</name>
</gene>
<keyword evidence="2" id="KW-1185">Reference proteome</keyword>
<reference evidence="1 2" key="1">
    <citation type="submission" date="2019-06" db="EMBL/GenBank/DDBJ databases">
        <title>Genome Sequence of the Brown Rot Fungal Pathogen Monilinia fructicola.</title>
        <authorList>
            <person name="De Miccolis Angelini R.M."/>
            <person name="Landi L."/>
            <person name="Abate D."/>
            <person name="Pollastro S."/>
            <person name="Romanazzi G."/>
            <person name="Faretra F."/>
        </authorList>
    </citation>
    <scope>NUCLEOTIDE SEQUENCE [LARGE SCALE GENOMIC DNA]</scope>
    <source>
        <strain evidence="1 2">Mfrc123</strain>
    </source>
</reference>
<evidence type="ECO:0000313" key="1">
    <source>
        <dbReference type="EMBL" id="KAA8567063.1"/>
    </source>
</evidence>
<dbReference type="Proteomes" id="UP000322873">
    <property type="component" value="Unassembled WGS sequence"/>
</dbReference>
<accession>A0A5M9JFG1</accession>
<dbReference type="EMBL" id="VICG01000011">
    <property type="protein sequence ID" value="KAA8567063.1"/>
    <property type="molecule type" value="Genomic_DNA"/>
</dbReference>
<dbReference type="AlphaFoldDB" id="A0A5M9JFG1"/>
<evidence type="ECO:0000313" key="2">
    <source>
        <dbReference type="Proteomes" id="UP000322873"/>
    </source>
</evidence>
<organism evidence="1 2">
    <name type="scientific">Monilinia fructicola</name>
    <name type="common">Brown rot fungus</name>
    <name type="synonym">Ciboria fructicola</name>
    <dbReference type="NCBI Taxonomy" id="38448"/>
    <lineage>
        <taxon>Eukaryota</taxon>
        <taxon>Fungi</taxon>
        <taxon>Dikarya</taxon>
        <taxon>Ascomycota</taxon>
        <taxon>Pezizomycotina</taxon>
        <taxon>Leotiomycetes</taxon>
        <taxon>Helotiales</taxon>
        <taxon>Sclerotiniaceae</taxon>
        <taxon>Monilinia</taxon>
    </lineage>
</organism>
<proteinExistence type="predicted"/>
<name>A0A5M9JFG1_MONFR</name>
<sequence>MFEKLSGRFGDVEVGIQELDWWLEIGDWRLPAWERWREWKKGKQKKLLDGKSASHHRDDIVPHAHENTTPLYALLIGRSRGLLSTISDIKTLSNYTFKSKYTNLMGEFDLSLPVKFEAGCGLLGMWWKVGTVFVVWCKISSNDSSEHKSSEFQMTKEEKRVSRWKSDKDATSIICFLEHCIFSILDQHS</sequence>
<protein>
    <submittedName>
        <fullName evidence="1">Uncharacterized protein</fullName>
    </submittedName>
</protein>